<feature type="compositionally biased region" description="Gly residues" evidence="3">
    <location>
        <begin position="1021"/>
        <end position="1036"/>
    </location>
</feature>
<dbReference type="InterPro" id="IPR037141">
    <property type="entry name" value="NDT80_DNA-bd_dom_sf"/>
</dbReference>
<dbReference type="Gene3D" id="2.60.40.1390">
    <property type="entry name" value="NDT80 DNA-binding domain"/>
    <property type="match status" value="1"/>
</dbReference>
<keyword evidence="6" id="KW-1185">Reference proteome</keyword>
<dbReference type="GO" id="GO:0007010">
    <property type="term" value="P:cytoskeleton organization"/>
    <property type="evidence" value="ECO:0007669"/>
    <property type="project" value="TreeGrafter"/>
</dbReference>
<feature type="compositionally biased region" description="Low complexity" evidence="3">
    <location>
        <begin position="388"/>
        <end position="409"/>
    </location>
</feature>
<feature type="compositionally biased region" description="Acidic residues" evidence="3">
    <location>
        <begin position="1668"/>
        <end position="1685"/>
    </location>
</feature>
<name>A0AB34FJI7_9HYPO</name>
<feature type="domain" description="NDT80" evidence="4">
    <location>
        <begin position="102"/>
        <end position="338"/>
    </location>
</feature>
<feature type="compositionally biased region" description="Acidic residues" evidence="3">
    <location>
        <begin position="1719"/>
        <end position="1730"/>
    </location>
</feature>
<evidence type="ECO:0000313" key="6">
    <source>
        <dbReference type="Proteomes" id="UP001163105"/>
    </source>
</evidence>
<sequence length="1932" mass="214017">MTTAAYPATMTELRGEPAHSGIWPNYGGSSHLSSRLGGAMDSSPFHSSPSAATRPRSGHTSMDHQAYQYRGYSQDEPSAYERHPSYSNLKRSFSQAEPPAYQEIVQDLRDDGSRLTVNQDHKLLAFRRAQEKSTVVDHHGRVQQMDLSAQLHGMFFLSEMPTNATDGSNMQPELTCYRRNLFQISGSLVMPRGQLSVLNDSNETLPITSMEVAISAIESVDGNPVRLIVIPWKTPPPNTPEIAQTPDQEPPAVPLIPFQDDGADADGELAVYPIGWRRLQFRIATANNGRRKELQQHFVLHLKVFGTLSDNSKVVLTESTTAPIVVRGRSPRNFQARKEIPLLGSSAGSRGQALVETGLGVVASAMSIKQDKARSIDMQVPRSSFTFSPPKSQASSMSSMRSNSYPSWSQQVPTSAPGTYPPTSIGGEPYPKLPLAGTSGFANEPQELPLQTSLAPSLSLPAGDHPQPALRSQYAYTSSAPSVTMGATDSAFSMPREAIMFALPEAKRVRREDLRDSDESDSGDDGDRGQVDAELEARLNAQIARSLGLDVSATKPAARSVAAAGGSSSGSKPGAGDQLQSHDGPDAEEDDDLGEFEFKLFSTSTSAPKVVLEDQDAKQGDGDIVRKRPAQYYLVTDIPPELKAEYAYAAVSGDDVLARSQQPYWGLEMPWKVTRIVTTRKSGSGSGSGKPTGESGKQHRTGEGDDNDARPRKRPGKKARIAQRTRERAKKDKQEAAKKQQVEKEEHIKDKKKRLNRLKKLRRRAKEKEKKQAGGGDAGGSDSDDGSEPRNADPSTPQTDDTRQPRRRVGRHTLLDTVYARIDTRGRQWKPLPPQPHHLHPTTTTDDDRQRHGTMNSLWPSRAAGQDAAADPTKPTGDVADTGPVVADVGFHAEQQVDKPPVPAPPTRPGLPRNALQPGLPPQQQGVGRGRGQAPQQQQFQLQPGQQGPEPTDSLSLLQLRRIVAEVNRAEPVAYDFVYSDMGPHAEEIDEWFVYQFWQWVRLNAAQKAFEWHWNSTESGEGSGNGSGNGGSNGGDGDPDAKETLAWDDADHDTRARFVQAAIAGLQSNDAALRSASIGKLVYLVLGRWGDTAMPNATAGEGRSIASISQLQAIKAGVECLASLEGLPVVWEALRNCFEMHWSGDIQQQASPQEAQDELMNLMTIMYIAVQEALNDPEDMSSLYGKLLELNPSLVDFMLTATSKLRWDEQSAMPHMQIFLLFWKSILLVFGGTKELEQLKRATSEMTSENSDKETITASPLDYHVFRQEITSKYPAYVPPQPLIPLETDNTSLLPPLPHQSARNNASNGILPTPAHAQSGGASILHQPVHIATPAPSPPPSPGVGGKGGKKQNYQTNQNFPFMYPPLDATSNSAGGKGMIGVHEALVSRRWEGSDIPASILEAGELFSSRVRMTRATRQLWDERERFLKHERGWEVEDDLDEIEGLVLDELSLEEREVLKGLKAEDRKEDAVHLPDDEVDFGPHPERLSERDKQRLEAVERFYREALPHLQSLVIVLLRPILVNVTAIVTQQQSAQMPNGMPGRGANPGLNGGHAAQRSPETAGQMPHAEEPEPSPEEIDAARTREITSKAMTAILLLLLKWLRVSHVLKFEYLTQLLLDSNYVPLVLKLFAHQDIQQVVDSKMDRVENSFFQFCNLRSKFKDRVESDIEGDEEEDDAEADDEREHDELRAGEESDDSAAPPPIKRRRSPQEADKEPREDEEEEEDEGASSDDQASTRPEVDELGYPVNPLPAEPITDFSRRNFFSLINYLRVMQKMCKNKAHRNLLLVQYKSSTILRKSLRVPQEELRLYTLKLFKNQVPYCGRKWRQSNMRVITAVYLHCRPELRDEWLAGSDVDAEVEGALPQEQALRSLTHWRNVRRYPDKIAAEIRAAMREEQDFFTRELERLDVNWPDMGSNDGMSEMDHVEGWQS</sequence>
<accession>A0AB34FJI7</accession>
<dbReference type="SUPFAM" id="SSF49417">
    <property type="entry name" value="p53-like transcription factors"/>
    <property type="match status" value="1"/>
</dbReference>
<keyword evidence="1 2" id="KW-0238">DNA-binding</keyword>
<feature type="region of interest" description="Disordered" evidence="3">
    <location>
        <begin position="1299"/>
        <end position="1354"/>
    </location>
</feature>
<dbReference type="InterPro" id="IPR008967">
    <property type="entry name" value="p53-like_TF_DNA-bd_sf"/>
</dbReference>
<dbReference type="GO" id="GO:0005829">
    <property type="term" value="C:cytosol"/>
    <property type="evidence" value="ECO:0007669"/>
    <property type="project" value="TreeGrafter"/>
</dbReference>
<feature type="compositionally biased region" description="Basic and acidic residues" evidence="3">
    <location>
        <begin position="1709"/>
        <end position="1718"/>
    </location>
</feature>
<dbReference type="InterPro" id="IPR024061">
    <property type="entry name" value="NDT80_DNA-bd_dom"/>
</dbReference>
<feature type="compositionally biased region" description="Basic and acidic residues" evidence="3">
    <location>
        <begin position="724"/>
        <end position="749"/>
    </location>
</feature>
<feature type="region of interest" description="Disordered" evidence="3">
    <location>
        <begin position="678"/>
        <end position="953"/>
    </location>
</feature>
<feature type="compositionally biased region" description="Low complexity" evidence="3">
    <location>
        <begin position="27"/>
        <end position="38"/>
    </location>
</feature>
<gene>
    <name evidence="5" type="ORF">O9K51_09174</name>
</gene>
<dbReference type="InterPro" id="IPR021819">
    <property type="entry name" value="Far11/STRP_C"/>
</dbReference>
<proteinExistence type="predicted"/>
<dbReference type="InterPro" id="IPR018555">
    <property type="entry name" value="C630.06c-like"/>
</dbReference>
<feature type="region of interest" description="Disordered" evidence="3">
    <location>
        <begin position="1016"/>
        <end position="1044"/>
    </location>
</feature>
<evidence type="ECO:0000313" key="5">
    <source>
        <dbReference type="EMBL" id="KAJ6438581.1"/>
    </source>
</evidence>
<protein>
    <recommendedName>
        <fullName evidence="4">NDT80 domain-containing protein</fullName>
    </recommendedName>
</protein>
<feature type="compositionally biased region" description="Low complexity" evidence="3">
    <location>
        <begin position="560"/>
        <end position="576"/>
    </location>
</feature>
<dbReference type="PANTHER" id="PTHR13239">
    <property type="entry name" value="PROTEIN REQUIRED FOR HYPHAL ANASTOMOSIS HAM-2"/>
    <property type="match status" value="1"/>
</dbReference>
<evidence type="ECO:0000256" key="2">
    <source>
        <dbReference type="PROSITE-ProRule" id="PRU00850"/>
    </source>
</evidence>
<dbReference type="EMBL" id="JAQHRD010000008">
    <property type="protein sequence ID" value="KAJ6438581.1"/>
    <property type="molecule type" value="Genomic_DNA"/>
</dbReference>
<feature type="compositionally biased region" description="Polar residues" evidence="3">
    <location>
        <begin position="1301"/>
        <end position="1310"/>
    </location>
</feature>
<feature type="compositionally biased region" description="Basic residues" evidence="3">
    <location>
        <begin position="711"/>
        <end position="723"/>
    </location>
</feature>
<feature type="region of interest" description="Disordered" evidence="3">
    <location>
        <begin position="509"/>
        <end position="529"/>
    </location>
</feature>
<dbReference type="Pfam" id="PF05224">
    <property type="entry name" value="NDT80_PhoG"/>
    <property type="match status" value="1"/>
</dbReference>
<reference evidence="5" key="1">
    <citation type="submission" date="2023-01" db="EMBL/GenBank/DDBJ databases">
        <title>The growth and conidiation of Purpureocillium lavendulum are regulated by nitrogen source and histone H3K14 acetylation.</title>
        <authorList>
            <person name="Tang P."/>
            <person name="Han J."/>
            <person name="Zhang C."/>
            <person name="Tang P."/>
            <person name="Qi F."/>
            <person name="Zhang K."/>
            <person name="Liang L."/>
        </authorList>
    </citation>
    <scope>NUCLEOTIDE SEQUENCE</scope>
    <source>
        <strain evidence="5">YMF1.00683</strain>
    </source>
</reference>
<dbReference type="PROSITE" id="PS51517">
    <property type="entry name" value="NDT80"/>
    <property type="match status" value="1"/>
</dbReference>
<dbReference type="Pfam" id="PF09428">
    <property type="entry name" value="DUF2011"/>
    <property type="match status" value="1"/>
</dbReference>
<dbReference type="GO" id="GO:0003700">
    <property type="term" value="F:DNA-binding transcription factor activity"/>
    <property type="evidence" value="ECO:0007669"/>
    <property type="project" value="UniProtKB-UniRule"/>
</dbReference>
<feature type="compositionally biased region" description="Low complexity" evidence="3">
    <location>
        <begin position="922"/>
        <end position="951"/>
    </location>
</feature>
<dbReference type="InterPro" id="IPR012486">
    <property type="entry name" value="Far11/STRP_N"/>
</dbReference>
<feature type="compositionally biased region" description="Acidic residues" evidence="3">
    <location>
        <begin position="515"/>
        <end position="524"/>
    </location>
</feature>
<feature type="DNA-binding region" description="NDT80" evidence="2">
    <location>
        <begin position="102"/>
        <end position="338"/>
    </location>
</feature>
<feature type="region of interest" description="Disordered" evidence="3">
    <location>
        <begin position="1533"/>
        <end position="1579"/>
    </location>
</feature>
<evidence type="ECO:0000256" key="3">
    <source>
        <dbReference type="SAM" id="MobiDB-lite"/>
    </source>
</evidence>
<feature type="region of interest" description="Disordered" evidence="3">
    <location>
        <begin position="380"/>
        <end position="444"/>
    </location>
</feature>
<dbReference type="SMART" id="SM01293">
    <property type="entry name" value="DUF3402"/>
    <property type="match status" value="1"/>
</dbReference>
<feature type="region of interest" description="Disordered" evidence="3">
    <location>
        <begin position="1666"/>
        <end position="1747"/>
    </location>
</feature>
<evidence type="ECO:0000259" key="4">
    <source>
        <dbReference type="PROSITE" id="PS51517"/>
    </source>
</evidence>
<feature type="compositionally biased region" description="Basic residues" evidence="3">
    <location>
        <begin position="750"/>
        <end position="765"/>
    </location>
</feature>
<feature type="region of interest" description="Disordered" evidence="3">
    <location>
        <begin position="560"/>
        <end position="591"/>
    </location>
</feature>
<feature type="compositionally biased region" description="Basic and acidic residues" evidence="3">
    <location>
        <begin position="696"/>
        <end position="710"/>
    </location>
</feature>
<dbReference type="GO" id="GO:0003677">
    <property type="term" value="F:DNA binding"/>
    <property type="evidence" value="ECO:0007669"/>
    <property type="project" value="UniProtKB-KW"/>
</dbReference>
<dbReference type="InterPro" id="IPR040185">
    <property type="entry name" value="Far11/STRP"/>
</dbReference>
<dbReference type="SMART" id="SM01292">
    <property type="entry name" value="N1221"/>
    <property type="match status" value="1"/>
</dbReference>
<feature type="compositionally biased region" description="Pro residues" evidence="3">
    <location>
        <begin position="900"/>
        <end position="909"/>
    </location>
</feature>
<evidence type="ECO:0000256" key="1">
    <source>
        <dbReference type="ARBA" id="ARBA00023125"/>
    </source>
</evidence>
<comment type="caution">
    <text evidence="5">The sequence shown here is derived from an EMBL/GenBank/DDBJ whole genome shotgun (WGS) entry which is preliminary data.</text>
</comment>
<dbReference type="PANTHER" id="PTHR13239:SF4">
    <property type="entry name" value="AT25231P"/>
    <property type="match status" value="1"/>
</dbReference>
<dbReference type="Pfam" id="PF07923">
    <property type="entry name" value="N1221"/>
    <property type="match status" value="1"/>
</dbReference>
<dbReference type="Proteomes" id="UP001163105">
    <property type="component" value="Unassembled WGS sequence"/>
</dbReference>
<organism evidence="5 6">
    <name type="scientific">Purpureocillium lavendulum</name>
    <dbReference type="NCBI Taxonomy" id="1247861"/>
    <lineage>
        <taxon>Eukaryota</taxon>
        <taxon>Fungi</taxon>
        <taxon>Dikarya</taxon>
        <taxon>Ascomycota</taxon>
        <taxon>Pezizomycotina</taxon>
        <taxon>Sordariomycetes</taxon>
        <taxon>Hypocreomycetidae</taxon>
        <taxon>Hypocreales</taxon>
        <taxon>Ophiocordycipitaceae</taxon>
        <taxon>Purpureocillium</taxon>
    </lineage>
</organism>
<feature type="region of interest" description="Disordered" evidence="3">
    <location>
        <begin position="1"/>
        <end position="61"/>
    </location>
</feature>
<dbReference type="Pfam" id="PF11882">
    <property type="entry name" value="DUF3402"/>
    <property type="match status" value="1"/>
</dbReference>